<keyword evidence="2" id="KW-1185">Reference proteome</keyword>
<dbReference type="AlphaFoldDB" id="A0A6J1I2B8"/>
<protein>
    <submittedName>
        <fullName evidence="3">Circumsporozoite protein-like</fullName>
    </submittedName>
</protein>
<dbReference type="Proteomes" id="UP000504608">
    <property type="component" value="Unplaced"/>
</dbReference>
<dbReference type="KEGG" id="cmax:111469254"/>
<dbReference type="GeneID" id="111469254"/>
<evidence type="ECO:0000313" key="3">
    <source>
        <dbReference type="RefSeq" id="XP_022970245.1"/>
    </source>
</evidence>
<dbReference type="RefSeq" id="XP_022970245.1">
    <property type="nucleotide sequence ID" value="XM_023114477.1"/>
</dbReference>
<proteinExistence type="predicted"/>
<reference evidence="3" key="1">
    <citation type="submission" date="2025-08" db="UniProtKB">
        <authorList>
            <consortium name="RefSeq"/>
        </authorList>
    </citation>
    <scope>IDENTIFICATION</scope>
    <source>
        <tissue evidence="3">Young leaves</tissue>
    </source>
</reference>
<sequence>MKPARDEEGNPPGSEGSSAGSLDDIVEQGHDELGGSSAHVAPPGGGAIDEADDLAVEHGAHPVLAGDEGGEGEADHEADGDVAGGIGDEGHAEDGGGGEHDEKGAAVARAEKVADGAHDKTREDAAGDGGDAGVANVDFGEVEVITDDGDKRGGGEGGDEASEEGNPRKVEGSHVGVGEGEELEHLGLVLGVHW</sequence>
<organism evidence="2 3">
    <name type="scientific">Cucurbita maxima</name>
    <name type="common">Pumpkin</name>
    <name type="synonym">Winter squash</name>
    <dbReference type="NCBI Taxonomy" id="3661"/>
    <lineage>
        <taxon>Eukaryota</taxon>
        <taxon>Viridiplantae</taxon>
        <taxon>Streptophyta</taxon>
        <taxon>Embryophyta</taxon>
        <taxon>Tracheophyta</taxon>
        <taxon>Spermatophyta</taxon>
        <taxon>Magnoliopsida</taxon>
        <taxon>eudicotyledons</taxon>
        <taxon>Gunneridae</taxon>
        <taxon>Pentapetalae</taxon>
        <taxon>rosids</taxon>
        <taxon>fabids</taxon>
        <taxon>Cucurbitales</taxon>
        <taxon>Cucurbitaceae</taxon>
        <taxon>Cucurbiteae</taxon>
        <taxon>Cucurbita</taxon>
    </lineage>
</organism>
<evidence type="ECO:0000313" key="2">
    <source>
        <dbReference type="Proteomes" id="UP000504608"/>
    </source>
</evidence>
<gene>
    <name evidence="3" type="primary">LOC111469254</name>
</gene>
<feature type="compositionally biased region" description="Basic and acidic residues" evidence="1">
    <location>
        <begin position="88"/>
        <end position="125"/>
    </location>
</feature>
<feature type="region of interest" description="Disordered" evidence="1">
    <location>
        <begin position="1"/>
        <end position="181"/>
    </location>
</feature>
<name>A0A6J1I2B8_CUCMA</name>
<accession>A0A6J1I2B8</accession>
<evidence type="ECO:0000256" key="1">
    <source>
        <dbReference type="SAM" id="MobiDB-lite"/>
    </source>
</evidence>